<name>A0A378UD67_BERDE</name>
<dbReference type="InterPro" id="IPR000045">
    <property type="entry name" value="Prepilin_IV_endopep_pep"/>
</dbReference>
<feature type="transmembrane region" description="Helical" evidence="10">
    <location>
        <begin position="252"/>
        <end position="272"/>
    </location>
</feature>
<feature type="transmembrane region" description="Helical" evidence="10">
    <location>
        <begin position="158"/>
        <end position="175"/>
    </location>
</feature>
<dbReference type="RefSeq" id="WP_066080054.1">
    <property type="nucleotide sequence ID" value="NZ_CP181246.1"/>
</dbReference>
<keyword evidence="9" id="KW-0808">Transferase</keyword>
<feature type="transmembrane region" description="Helical" evidence="10">
    <location>
        <begin position="181"/>
        <end position="203"/>
    </location>
</feature>
<evidence type="ECO:0000313" key="14">
    <source>
        <dbReference type="Proteomes" id="UP000254651"/>
    </source>
</evidence>
<evidence type="ECO:0000256" key="8">
    <source>
        <dbReference type="RuleBase" id="RU003793"/>
    </source>
</evidence>
<comment type="function">
    <text evidence="9">Plays an essential role in type IV pili and type II pseudopili formation by proteolytically removing the leader sequence from substrate proteins and subsequently monomethylating the alpha-amino group of the newly exposed N-terminal phenylalanine.</text>
</comment>
<keyword evidence="14" id="KW-1185">Reference proteome</keyword>
<keyword evidence="3" id="KW-1003">Cell membrane</keyword>
<keyword evidence="7 10" id="KW-0472">Membrane</keyword>
<feature type="domain" description="Prepilin type IV endopeptidase peptidase" evidence="11">
    <location>
        <begin position="135"/>
        <end position="243"/>
    </location>
</feature>
<accession>A0A378UD67</accession>
<keyword evidence="6 10" id="KW-1133">Transmembrane helix</keyword>
<organism evidence="13 14">
    <name type="scientific">Bergeriella denitrificans</name>
    <name type="common">Neisseria denitrificans</name>
    <dbReference type="NCBI Taxonomy" id="494"/>
    <lineage>
        <taxon>Bacteria</taxon>
        <taxon>Pseudomonadati</taxon>
        <taxon>Pseudomonadota</taxon>
        <taxon>Betaproteobacteria</taxon>
        <taxon>Neisseriales</taxon>
        <taxon>Neisseriaceae</taxon>
        <taxon>Bergeriella</taxon>
    </lineage>
</organism>
<keyword evidence="9" id="KW-0489">Methyltransferase</keyword>
<evidence type="ECO:0000256" key="4">
    <source>
        <dbReference type="ARBA" id="ARBA00022519"/>
    </source>
</evidence>
<comment type="subcellular location">
    <subcellularLocation>
        <location evidence="1">Cell inner membrane</location>
        <topology evidence="1">Multi-pass membrane protein</topology>
    </subcellularLocation>
    <subcellularLocation>
        <location evidence="9">Cell membrane</location>
        <topology evidence="9">Multi-pass membrane protein</topology>
    </subcellularLocation>
</comment>
<evidence type="ECO:0000256" key="9">
    <source>
        <dbReference type="RuleBase" id="RU003794"/>
    </source>
</evidence>
<dbReference type="Pfam" id="PF01478">
    <property type="entry name" value="Peptidase_A24"/>
    <property type="match status" value="1"/>
</dbReference>
<dbReference type="GO" id="GO:0006465">
    <property type="term" value="P:signal peptide processing"/>
    <property type="evidence" value="ECO:0007669"/>
    <property type="project" value="TreeGrafter"/>
</dbReference>
<evidence type="ECO:0000259" key="12">
    <source>
        <dbReference type="Pfam" id="PF06750"/>
    </source>
</evidence>
<reference evidence="13 14" key="1">
    <citation type="submission" date="2018-06" db="EMBL/GenBank/DDBJ databases">
        <authorList>
            <consortium name="Pathogen Informatics"/>
            <person name="Doyle S."/>
        </authorList>
    </citation>
    <scope>NUCLEOTIDE SEQUENCE [LARGE SCALE GENOMIC DNA]</scope>
    <source>
        <strain evidence="13 14">NCTC10295</strain>
    </source>
</reference>
<keyword evidence="4" id="KW-0997">Cell inner membrane</keyword>
<evidence type="ECO:0000256" key="6">
    <source>
        <dbReference type="ARBA" id="ARBA00022989"/>
    </source>
</evidence>
<keyword evidence="9" id="KW-0645">Protease</keyword>
<evidence type="ECO:0000256" key="2">
    <source>
        <dbReference type="ARBA" id="ARBA00005801"/>
    </source>
</evidence>
<feature type="domain" description="Prepilin peptidase A24 N-terminal" evidence="12">
    <location>
        <begin position="18"/>
        <end position="125"/>
    </location>
</feature>
<sequence length="287" mass="30765">MQSLLESSAPLLLFFSVILGLMIGSFLNVVIYRLPVMMERDWTLFAKEHLGIRPSEKDAAPFNLAVPPSHCPHCGSPVRALQNIPLLSYLLLRGRCAACRAPIGKRYPLVELLTALAFAAVAWQYGASWLTLGGWVLSAFLIALAFIDADTRYLPDTLTLPLIWLGLLFNLGGGLTDLESAVIGAVCGYLSLWLLCAAYKLLTGQTGMGGGDFKLLAALGAWLGAAVLPLLVFAASLAGILAALMLKIGKNQAFAFGPCLALAGWILMLAYAPAQQLVRWWLSASGF</sequence>
<evidence type="ECO:0000256" key="3">
    <source>
        <dbReference type="ARBA" id="ARBA00022475"/>
    </source>
</evidence>
<comment type="similarity">
    <text evidence="2 8">Belongs to the peptidase A24 family.</text>
</comment>
<feature type="transmembrane region" description="Helical" evidence="10">
    <location>
        <begin position="12"/>
        <end position="32"/>
    </location>
</feature>
<keyword evidence="9" id="KW-0511">Multifunctional enzyme</keyword>
<dbReference type="Pfam" id="PF06750">
    <property type="entry name" value="A24_N_bact"/>
    <property type="match status" value="1"/>
</dbReference>
<evidence type="ECO:0000256" key="5">
    <source>
        <dbReference type="ARBA" id="ARBA00022692"/>
    </source>
</evidence>
<dbReference type="Gene3D" id="1.20.120.1220">
    <property type="match status" value="1"/>
</dbReference>
<evidence type="ECO:0000256" key="7">
    <source>
        <dbReference type="ARBA" id="ARBA00023136"/>
    </source>
</evidence>
<dbReference type="GO" id="GO:0004190">
    <property type="term" value="F:aspartic-type endopeptidase activity"/>
    <property type="evidence" value="ECO:0007669"/>
    <property type="project" value="UniProtKB-EC"/>
</dbReference>
<evidence type="ECO:0000256" key="10">
    <source>
        <dbReference type="SAM" id="Phobius"/>
    </source>
</evidence>
<proteinExistence type="inferred from homology"/>
<dbReference type="InterPro" id="IPR050882">
    <property type="entry name" value="Prepilin_peptidase/N-MTase"/>
</dbReference>
<evidence type="ECO:0000313" key="13">
    <source>
        <dbReference type="EMBL" id="STZ75354.1"/>
    </source>
</evidence>
<dbReference type="InterPro" id="IPR014032">
    <property type="entry name" value="Peptidase_A24A_bac"/>
</dbReference>
<comment type="catalytic activity">
    <reaction evidence="9">
        <text>Typically cleaves a -Gly-|-Phe- bond to release an N-terminal, basic peptide of 5-8 residues from type IV prepilin, and then N-methylates the new N-terminal amino group, the methyl donor being S-adenosyl-L-methionine.</text>
        <dbReference type="EC" id="3.4.23.43"/>
    </reaction>
</comment>
<keyword evidence="9" id="KW-0378">Hydrolase</keyword>
<feature type="transmembrane region" description="Helical" evidence="10">
    <location>
        <begin position="215"/>
        <end position="246"/>
    </location>
</feature>
<feature type="transmembrane region" description="Helical" evidence="10">
    <location>
        <begin position="132"/>
        <end position="149"/>
    </location>
</feature>
<dbReference type="GO" id="GO:0005886">
    <property type="term" value="C:plasma membrane"/>
    <property type="evidence" value="ECO:0007669"/>
    <property type="project" value="UniProtKB-SubCell"/>
</dbReference>
<dbReference type="AlphaFoldDB" id="A0A378UD67"/>
<dbReference type="EC" id="2.1.1.-" evidence="9"/>
<dbReference type="PANTHER" id="PTHR30487:SF0">
    <property type="entry name" value="PREPILIN LEADER PEPTIDASE_N-METHYLTRANSFERASE-RELATED"/>
    <property type="match status" value="1"/>
</dbReference>
<dbReference type="Proteomes" id="UP000254651">
    <property type="component" value="Unassembled WGS sequence"/>
</dbReference>
<dbReference type="EC" id="3.4.23.43" evidence="9"/>
<dbReference type="GO" id="GO:0008168">
    <property type="term" value="F:methyltransferase activity"/>
    <property type="evidence" value="ECO:0007669"/>
    <property type="project" value="UniProtKB-KW"/>
</dbReference>
<dbReference type="GO" id="GO:0032259">
    <property type="term" value="P:methylation"/>
    <property type="evidence" value="ECO:0007669"/>
    <property type="project" value="UniProtKB-KW"/>
</dbReference>
<dbReference type="InterPro" id="IPR010627">
    <property type="entry name" value="Prepilin_pept_A24_N"/>
</dbReference>
<dbReference type="PRINTS" id="PR00864">
    <property type="entry name" value="PREPILNPTASE"/>
</dbReference>
<dbReference type="EMBL" id="UGQS01000001">
    <property type="protein sequence ID" value="STZ75354.1"/>
    <property type="molecule type" value="Genomic_DNA"/>
</dbReference>
<protein>
    <recommendedName>
        <fullName evidence="9">Prepilin leader peptidase/N-methyltransferase</fullName>
        <ecNumber evidence="9">2.1.1.-</ecNumber>
        <ecNumber evidence="9">3.4.23.43</ecNumber>
    </recommendedName>
</protein>
<evidence type="ECO:0000256" key="1">
    <source>
        <dbReference type="ARBA" id="ARBA00004429"/>
    </source>
</evidence>
<gene>
    <name evidence="13" type="primary">outO</name>
    <name evidence="13" type="ORF">NCTC10295_00077</name>
</gene>
<keyword evidence="5 9" id="KW-0812">Transmembrane</keyword>
<evidence type="ECO:0000259" key="11">
    <source>
        <dbReference type="Pfam" id="PF01478"/>
    </source>
</evidence>
<dbReference type="PANTHER" id="PTHR30487">
    <property type="entry name" value="TYPE 4 PREPILIN-LIKE PROTEINS LEADER PEPTIDE-PROCESSING ENZYME"/>
    <property type="match status" value="1"/>
</dbReference>